<evidence type="ECO:0000313" key="3">
    <source>
        <dbReference type="Proteomes" id="UP000694308"/>
    </source>
</evidence>
<organism evidence="2 3">
    <name type="scientific">Clostridium thailandense</name>
    <dbReference type="NCBI Taxonomy" id="2794346"/>
    <lineage>
        <taxon>Bacteria</taxon>
        <taxon>Bacillati</taxon>
        <taxon>Bacillota</taxon>
        <taxon>Clostridia</taxon>
        <taxon>Eubacteriales</taxon>
        <taxon>Clostridiaceae</taxon>
        <taxon>Clostridium</taxon>
    </lineage>
</organism>
<accession>A0A949WSA7</accession>
<proteinExistence type="predicted"/>
<sequence>AIIGERETDMLGELTAACELGITAEQLGEVIHPHPTLAEAMMEALHDVHKQCVHSM</sequence>
<reference evidence="2" key="1">
    <citation type="submission" date="2020-12" db="EMBL/GenBank/DDBJ databases">
        <title>Clostridium thailandense sp. nov., a novel acetogenic bacterium isolated from peat land soil in Thailand.</title>
        <authorList>
            <person name="Chaikitkaew S."/>
            <person name="Birkeland N.K."/>
        </authorList>
    </citation>
    <scope>NUCLEOTIDE SEQUENCE</scope>
    <source>
        <strain evidence="2">PL3</strain>
    </source>
</reference>
<dbReference type="Pfam" id="PF02852">
    <property type="entry name" value="Pyr_redox_dim"/>
    <property type="match status" value="1"/>
</dbReference>
<dbReference type="EMBL" id="JAEEGC010000103">
    <property type="protein sequence ID" value="MBV7274955.1"/>
    <property type="molecule type" value="Genomic_DNA"/>
</dbReference>
<dbReference type="AlphaFoldDB" id="A0A949WSA7"/>
<name>A0A949WSA7_9CLOT</name>
<comment type="caution">
    <text evidence="2">The sequence shown here is derived from an EMBL/GenBank/DDBJ whole genome shotgun (WGS) entry which is preliminary data.</text>
</comment>
<evidence type="ECO:0000313" key="2">
    <source>
        <dbReference type="EMBL" id="MBV7274955.1"/>
    </source>
</evidence>
<protein>
    <submittedName>
        <fullName evidence="2">Dihydrolipoyl dehydrogenase</fullName>
    </submittedName>
</protein>
<dbReference type="InterPro" id="IPR004099">
    <property type="entry name" value="Pyr_nucl-diS_OxRdtase_dimer"/>
</dbReference>
<evidence type="ECO:0000259" key="1">
    <source>
        <dbReference type="Pfam" id="PF02852"/>
    </source>
</evidence>
<feature type="domain" description="Pyridine nucleotide-disulphide oxidoreductase dimerisation" evidence="1">
    <location>
        <begin position="2"/>
        <end position="44"/>
    </location>
</feature>
<dbReference type="Proteomes" id="UP000694308">
    <property type="component" value="Unassembled WGS sequence"/>
</dbReference>
<gene>
    <name evidence="2" type="ORF">I6U48_18820</name>
</gene>
<keyword evidence="3" id="KW-1185">Reference proteome</keyword>
<feature type="non-terminal residue" evidence="2">
    <location>
        <position position="1"/>
    </location>
</feature>